<evidence type="ECO:0000313" key="1">
    <source>
        <dbReference type="EMBL" id="RZQ60580.1"/>
    </source>
</evidence>
<dbReference type="Gene3D" id="3.60.20.10">
    <property type="entry name" value="Glutamine Phosphoribosylpyrophosphate, subunit 1, domain 1"/>
    <property type="match status" value="1"/>
</dbReference>
<dbReference type="Gene3D" id="1.10.1400.10">
    <property type="match status" value="1"/>
</dbReference>
<dbReference type="Proteomes" id="UP000292003">
    <property type="component" value="Unassembled WGS sequence"/>
</dbReference>
<dbReference type="EMBL" id="SFCC01000016">
    <property type="protein sequence ID" value="RZQ60580.1"/>
    <property type="molecule type" value="Genomic_DNA"/>
</dbReference>
<organism evidence="1 2">
    <name type="scientific">Amycolatopsis suaedae</name>
    <dbReference type="NCBI Taxonomy" id="2510978"/>
    <lineage>
        <taxon>Bacteria</taxon>
        <taxon>Bacillati</taxon>
        <taxon>Actinomycetota</taxon>
        <taxon>Actinomycetes</taxon>
        <taxon>Pseudonocardiales</taxon>
        <taxon>Pseudonocardiaceae</taxon>
        <taxon>Amycolatopsis</taxon>
    </lineage>
</organism>
<proteinExistence type="predicted"/>
<dbReference type="OrthoDB" id="9759796at2"/>
<evidence type="ECO:0000313" key="2">
    <source>
        <dbReference type="Proteomes" id="UP000292003"/>
    </source>
</evidence>
<dbReference type="AlphaFoldDB" id="A0A4Q7IZT4"/>
<evidence type="ECO:0008006" key="3">
    <source>
        <dbReference type="Google" id="ProtNLM"/>
    </source>
</evidence>
<keyword evidence="2" id="KW-1185">Reference proteome</keyword>
<comment type="caution">
    <text evidence="1">The sequence shown here is derived from an EMBL/GenBank/DDBJ whole genome shotgun (WGS) entry which is preliminary data.</text>
</comment>
<protein>
    <recommendedName>
        <fullName evidence="3">Penicillin acylase family protein</fullName>
    </recommendedName>
</protein>
<dbReference type="PANTHER" id="PTHR34218">
    <property type="entry name" value="PEPTIDASE S45 PENICILLIN AMIDASE"/>
    <property type="match status" value="1"/>
</dbReference>
<reference evidence="1 2" key="1">
    <citation type="submission" date="2019-02" db="EMBL/GenBank/DDBJ databases">
        <title>Draft genome sequence of Amycolatopsis sp. 8-3EHSu isolated from roots of Suaeda maritima.</title>
        <authorList>
            <person name="Duangmal K."/>
            <person name="Chantavorakit T."/>
        </authorList>
    </citation>
    <scope>NUCLEOTIDE SEQUENCE [LARGE SCALE GENOMIC DNA]</scope>
    <source>
        <strain evidence="1 2">8-3EHSu</strain>
    </source>
</reference>
<sequence>MRWPRSGGPGSTSRCCTPGPRWNATRPSGSSCCPRADKKNCRDNPWSRTLGGHPIGLLEKGSCDLGVTNAPVAVLLVLSSLLALATAPAAAAPETPRTVHRVAGLERPVQLVVDKWGVPHIYALTTNDAFLAQGFNAARDRLFQMDLWLRKGTGRFLATANQFNIPADHPLYRKLSHEWADPTRHQRISEVLRSKPKSSVADPTALQNDQLSIPARRLLALLAPLTSDNPDTAAALKVLKGWNHVEGPESGQAALFENWFTGPLGRYFLYAAAPKEILEWLPIPDHQVLLDAMENPVKWFGPDGARVRDQLLLDSLGEAFAATKQQLGADPAKWKWGTLQHTLFWHPMSGSEPTFNVGPFPKGGSWHTVDLSYYLTDSYRQVGGATFRMVLDVGNWDASRVVNAPGQSGDPRSPGYRALAEKWRTGQYFPLVYSRAEVERNAAQRITLLPA</sequence>
<dbReference type="InterPro" id="IPR043147">
    <property type="entry name" value="Penicillin_amidase_A-knob"/>
</dbReference>
<dbReference type="GO" id="GO:0017000">
    <property type="term" value="P:antibiotic biosynthetic process"/>
    <property type="evidence" value="ECO:0007669"/>
    <property type="project" value="InterPro"/>
</dbReference>
<name>A0A4Q7IZT4_9PSEU</name>
<dbReference type="InterPro" id="IPR029055">
    <property type="entry name" value="Ntn_hydrolases_N"/>
</dbReference>
<dbReference type="PANTHER" id="PTHR34218:SF4">
    <property type="entry name" value="ACYL-HOMOSERINE LACTONE ACYLASE QUIP"/>
    <property type="match status" value="1"/>
</dbReference>
<dbReference type="InterPro" id="IPR002692">
    <property type="entry name" value="S45"/>
</dbReference>
<dbReference type="Pfam" id="PF01804">
    <property type="entry name" value="Penicil_amidase"/>
    <property type="match status" value="2"/>
</dbReference>
<accession>A0A4Q7IZT4</accession>
<dbReference type="SUPFAM" id="SSF56235">
    <property type="entry name" value="N-terminal nucleophile aminohydrolases (Ntn hydrolases)"/>
    <property type="match status" value="2"/>
</dbReference>
<dbReference type="GO" id="GO:0016787">
    <property type="term" value="F:hydrolase activity"/>
    <property type="evidence" value="ECO:0007669"/>
    <property type="project" value="InterPro"/>
</dbReference>
<gene>
    <name evidence="1" type="ORF">EWH70_28320</name>
</gene>